<dbReference type="SUPFAM" id="SSF55729">
    <property type="entry name" value="Acyl-CoA N-acyltransferases (Nat)"/>
    <property type="match status" value="1"/>
</dbReference>
<accession>A0A9X1X7K1</accession>
<feature type="domain" description="N-acetyltransferase" evidence="3">
    <location>
        <begin position="6"/>
        <end position="163"/>
    </location>
</feature>
<evidence type="ECO:0000256" key="1">
    <source>
        <dbReference type="ARBA" id="ARBA00022679"/>
    </source>
</evidence>
<dbReference type="PROSITE" id="PS51186">
    <property type="entry name" value="GNAT"/>
    <property type="match status" value="1"/>
</dbReference>
<dbReference type="RefSeq" id="WP_248251250.1">
    <property type="nucleotide sequence ID" value="NZ_JAIWJX010000002.1"/>
</dbReference>
<keyword evidence="1" id="KW-0808">Transferase</keyword>
<dbReference type="Proteomes" id="UP001139011">
    <property type="component" value="Unassembled WGS sequence"/>
</dbReference>
<evidence type="ECO:0000313" key="4">
    <source>
        <dbReference type="EMBL" id="MCK6255424.1"/>
    </source>
</evidence>
<reference evidence="4" key="1">
    <citation type="submission" date="2021-09" db="EMBL/GenBank/DDBJ databases">
        <title>Genome analysis of Fictibacillus sp. KIGAM418 isolated from marine sediment.</title>
        <authorList>
            <person name="Seo M.-J."/>
            <person name="Cho E.-S."/>
            <person name="Hwang C.Y."/>
        </authorList>
    </citation>
    <scope>NUCLEOTIDE SEQUENCE</scope>
    <source>
        <strain evidence="4">KIGAM418</strain>
    </source>
</reference>
<name>A0A9X1X7K1_9BACL</name>
<dbReference type="CDD" id="cd04301">
    <property type="entry name" value="NAT_SF"/>
    <property type="match status" value="1"/>
</dbReference>
<dbReference type="InterPro" id="IPR016181">
    <property type="entry name" value="Acyl_CoA_acyltransferase"/>
</dbReference>
<keyword evidence="2" id="KW-0012">Acyltransferase</keyword>
<gene>
    <name evidence="4" type="ORF">LCY76_02130</name>
</gene>
<organism evidence="4 5">
    <name type="scientific">Fictibacillus marinisediminis</name>
    <dbReference type="NCBI Taxonomy" id="2878389"/>
    <lineage>
        <taxon>Bacteria</taxon>
        <taxon>Bacillati</taxon>
        <taxon>Bacillota</taxon>
        <taxon>Bacilli</taxon>
        <taxon>Bacillales</taxon>
        <taxon>Fictibacillaceae</taxon>
        <taxon>Fictibacillus</taxon>
    </lineage>
</organism>
<proteinExistence type="predicted"/>
<dbReference type="GO" id="GO:0016747">
    <property type="term" value="F:acyltransferase activity, transferring groups other than amino-acyl groups"/>
    <property type="evidence" value="ECO:0007669"/>
    <property type="project" value="InterPro"/>
</dbReference>
<evidence type="ECO:0000313" key="5">
    <source>
        <dbReference type="Proteomes" id="UP001139011"/>
    </source>
</evidence>
<keyword evidence="5" id="KW-1185">Reference proteome</keyword>
<dbReference type="Gene3D" id="3.40.630.30">
    <property type="match status" value="1"/>
</dbReference>
<protein>
    <submittedName>
        <fullName evidence="4">GNAT family N-acetyltransferase</fullName>
    </submittedName>
</protein>
<dbReference type="InterPro" id="IPR050832">
    <property type="entry name" value="Bact_Acetyltransf"/>
</dbReference>
<dbReference type="InterPro" id="IPR000182">
    <property type="entry name" value="GNAT_dom"/>
</dbReference>
<evidence type="ECO:0000256" key="2">
    <source>
        <dbReference type="ARBA" id="ARBA00023315"/>
    </source>
</evidence>
<dbReference type="PANTHER" id="PTHR43877:SF1">
    <property type="entry name" value="ACETYLTRANSFERASE"/>
    <property type="match status" value="1"/>
</dbReference>
<sequence>MTITNLTFRLSSRFDFPQLVELENLVWNTNTAPAEIYWHSTEEYAQHCPEGSQLLALSGDRICGYFSYRIPTPLDSNKHVAELALAIHPDFQGQGVAQELMKSGEDWMKRLGKKKLSLRVMATNPKAVRFYEKYGFIKQGLLVNEFYIDGKYVDDIMMYKMLDD</sequence>
<dbReference type="PANTHER" id="PTHR43877">
    <property type="entry name" value="AMINOALKYLPHOSPHONATE N-ACETYLTRANSFERASE-RELATED-RELATED"/>
    <property type="match status" value="1"/>
</dbReference>
<evidence type="ECO:0000259" key="3">
    <source>
        <dbReference type="PROSITE" id="PS51186"/>
    </source>
</evidence>
<comment type="caution">
    <text evidence="4">The sequence shown here is derived from an EMBL/GenBank/DDBJ whole genome shotgun (WGS) entry which is preliminary data.</text>
</comment>
<dbReference type="Pfam" id="PF00583">
    <property type="entry name" value="Acetyltransf_1"/>
    <property type="match status" value="1"/>
</dbReference>
<dbReference type="AlphaFoldDB" id="A0A9X1X7K1"/>
<dbReference type="EMBL" id="JAIWJX010000002">
    <property type="protein sequence ID" value="MCK6255424.1"/>
    <property type="molecule type" value="Genomic_DNA"/>
</dbReference>